<accession>A0ABT2D6M9</accession>
<dbReference type="InterPro" id="IPR012312">
    <property type="entry name" value="Hemerythrin-like"/>
</dbReference>
<evidence type="ECO:0000313" key="5">
    <source>
        <dbReference type="Proteomes" id="UP001206126"/>
    </source>
</evidence>
<organism evidence="4 5">
    <name type="scientific">Massilia agilis</name>
    <dbReference type="NCBI Taxonomy" id="1811226"/>
    <lineage>
        <taxon>Bacteria</taxon>
        <taxon>Pseudomonadati</taxon>
        <taxon>Pseudomonadota</taxon>
        <taxon>Betaproteobacteria</taxon>
        <taxon>Burkholderiales</taxon>
        <taxon>Oxalobacteraceae</taxon>
        <taxon>Telluria group</taxon>
        <taxon>Massilia</taxon>
    </lineage>
</organism>
<feature type="domain" description="Hemerythrin-like" evidence="3">
    <location>
        <begin position="15"/>
        <end position="116"/>
    </location>
</feature>
<name>A0ABT2D6M9_9BURK</name>
<keyword evidence="5" id="KW-1185">Reference proteome</keyword>
<comment type="caution">
    <text evidence="4">The sequence shown here is derived from an EMBL/GenBank/DDBJ whole genome shotgun (WGS) entry which is preliminary data.</text>
</comment>
<dbReference type="EMBL" id="JANUHB010000001">
    <property type="protein sequence ID" value="MCS0806822.1"/>
    <property type="molecule type" value="Genomic_DNA"/>
</dbReference>
<proteinExistence type="predicted"/>
<gene>
    <name evidence="4" type="ORF">NX774_02650</name>
</gene>
<keyword evidence="1" id="KW-0175">Coiled coil</keyword>
<evidence type="ECO:0000256" key="2">
    <source>
        <dbReference type="SAM" id="MobiDB-lite"/>
    </source>
</evidence>
<reference evidence="4 5" key="1">
    <citation type="submission" date="2022-08" db="EMBL/GenBank/DDBJ databases">
        <title>Reclassification of Massilia species as members of the genera Telluria, Duganella, Pseudoduganella, Mokoshia gen. nov. and Zemynaea gen. nov. using orthogonal and non-orthogonal genome-based approaches.</title>
        <authorList>
            <person name="Bowman J.P."/>
        </authorList>
    </citation>
    <scope>NUCLEOTIDE SEQUENCE [LARGE SCALE GENOMIC DNA]</scope>
    <source>
        <strain evidence="4 5">JCM 31605</strain>
    </source>
</reference>
<evidence type="ECO:0000313" key="4">
    <source>
        <dbReference type="EMBL" id="MCS0806822.1"/>
    </source>
</evidence>
<dbReference type="Proteomes" id="UP001206126">
    <property type="component" value="Unassembled WGS sequence"/>
</dbReference>
<dbReference type="Pfam" id="PF01814">
    <property type="entry name" value="Hemerythrin"/>
    <property type="match status" value="1"/>
</dbReference>
<feature type="region of interest" description="Disordered" evidence="2">
    <location>
        <begin position="145"/>
        <end position="173"/>
    </location>
</feature>
<evidence type="ECO:0000259" key="3">
    <source>
        <dbReference type="Pfam" id="PF01814"/>
    </source>
</evidence>
<dbReference type="Gene3D" id="1.20.120.520">
    <property type="entry name" value="nmb1532 protein domain like"/>
    <property type="match status" value="1"/>
</dbReference>
<sequence>MLQSNFLQQRALTPAQVEMTCDALKRLYESCHWRKLDKFLIPAVRRATGAADKLIEELDALSQAAADAMAAALRVVESATLDSEARVRQFCAAVEQFCVALLARIEREERELFELAASVISGEAWFAIANQMLAHDAYRQESRGGERYPRLGRNYRPRPERLQRQGPPMSFVH</sequence>
<feature type="coiled-coil region" evidence="1">
    <location>
        <begin position="44"/>
        <end position="71"/>
    </location>
</feature>
<evidence type="ECO:0000256" key="1">
    <source>
        <dbReference type="SAM" id="Coils"/>
    </source>
</evidence>
<protein>
    <recommendedName>
        <fullName evidence="3">Hemerythrin-like domain-containing protein</fullName>
    </recommendedName>
</protein>